<gene>
    <name evidence="8" type="primary">cobA</name>
    <name evidence="8" type="ORF">NCTC12218_00491</name>
</gene>
<dbReference type="GO" id="GO:0032259">
    <property type="term" value="P:methylation"/>
    <property type="evidence" value="ECO:0007669"/>
    <property type="project" value="UniProtKB-KW"/>
</dbReference>
<evidence type="ECO:0000256" key="2">
    <source>
        <dbReference type="ARBA" id="ARBA00022603"/>
    </source>
</evidence>
<feature type="domain" description="Tetrapyrrole methylase" evidence="6">
    <location>
        <begin position="10"/>
        <end position="218"/>
    </location>
</feature>
<dbReference type="NCBIfam" id="TIGR01469">
    <property type="entry name" value="cobA_cysG_Cterm"/>
    <property type="match status" value="1"/>
</dbReference>
<dbReference type="NCBIfam" id="NF004790">
    <property type="entry name" value="PRK06136.1"/>
    <property type="match status" value="1"/>
</dbReference>
<proteinExistence type="predicted"/>
<evidence type="ECO:0000256" key="1">
    <source>
        <dbReference type="ARBA" id="ARBA00012162"/>
    </source>
</evidence>
<evidence type="ECO:0000259" key="6">
    <source>
        <dbReference type="Pfam" id="PF00590"/>
    </source>
</evidence>
<dbReference type="AlphaFoldDB" id="A0A7Z7QN31"/>
<dbReference type="Pfam" id="PF00590">
    <property type="entry name" value="TP_methylase"/>
    <property type="match status" value="1"/>
</dbReference>
<dbReference type="GO" id="GO:0019354">
    <property type="term" value="P:siroheme biosynthetic process"/>
    <property type="evidence" value="ECO:0007669"/>
    <property type="project" value="InterPro"/>
</dbReference>
<name>A0A7Z7QN31_STASC</name>
<dbReference type="Gene3D" id="3.30.950.10">
    <property type="entry name" value="Methyltransferase, Cobalt-precorrin-4 Transmethylase, Domain 2"/>
    <property type="match status" value="1"/>
</dbReference>
<dbReference type="Gene3D" id="3.40.1010.10">
    <property type="entry name" value="Cobalt-precorrin-4 Transmethylase, Domain 1"/>
    <property type="match status" value="1"/>
</dbReference>
<dbReference type="PANTHER" id="PTHR45790:SF3">
    <property type="entry name" value="S-ADENOSYL-L-METHIONINE-DEPENDENT UROPORPHYRINOGEN III METHYLTRANSFERASE, CHLOROPLASTIC"/>
    <property type="match status" value="1"/>
</dbReference>
<dbReference type="CDD" id="cd11642">
    <property type="entry name" value="SUMT"/>
    <property type="match status" value="1"/>
</dbReference>
<dbReference type="FunFam" id="3.40.1010.10:FF:000001">
    <property type="entry name" value="Siroheme synthase"/>
    <property type="match status" value="1"/>
</dbReference>
<dbReference type="EMBL" id="UHEF01000001">
    <property type="protein sequence ID" value="SUM87071.1"/>
    <property type="molecule type" value="Genomic_DNA"/>
</dbReference>
<evidence type="ECO:0000256" key="3">
    <source>
        <dbReference type="ARBA" id="ARBA00022679"/>
    </source>
</evidence>
<accession>A0A7Z7QN31</accession>
<dbReference type="InterPro" id="IPR035996">
    <property type="entry name" value="4pyrrol_Methylase_sf"/>
</dbReference>
<evidence type="ECO:0000256" key="4">
    <source>
        <dbReference type="ARBA" id="ARBA00022691"/>
    </source>
</evidence>
<dbReference type="InterPro" id="IPR014777">
    <property type="entry name" value="4pyrrole_Mease_sub1"/>
</dbReference>
<evidence type="ECO:0000313" key="7">
    <source>
        <dbReference type="EMBL" id="CAD7358905.1"/>
    </source>
</evidence>
<dbReference type="InterPro" id="IPR014776">
    <property type="entry name" value="4pyrrole_Mease_sub2"/>
</dbReference>
<organism evidence="8">
    <name type="scientific">Staphylococcus schleiferi</name>
    <dbReference type="NCBI Taxonomy" id="1295"/>
    <lineage>
        <taxon>Bacteria</taxon>
        <taxon>Bacillati</taxon>
        <taxon>Bacillota</taxon>
        <taxon>Bacilli</taxon>
        <taxon>Bacillales</taxon>
        <taxon>Staphylococcaceae</taxon>
        <taxon>Staphylococcus</taxon>
    </lineage>
</organism>
<dbReference type="InterPro" id="IPR006366">
    <property type="entry name" value="CobA/CysG_C"/>
</dbReference>
<protein>
    <recommendedName>
        <fullName evidence="1">uroporphyrinogen-III C-methyltransferase</fullName>
        <ecNumber evidence="1">2.1.1.107</ecNumber>
    </recommendedName>
</protein>
<keyword evidence="5" id="KW-0627">Porphyrin biosynthesis</keyword>
<evidence type="ECO:0000313" key="8">
    <source>
        <dbReference type="EMBL" id="SUM87071.1"/>
    </source>
</evidence>
<keyword evidence="2 8" id="KW-0489">Methyltransferase</keyword>
<evidence type="ECO:0000313" key="9">
    <source>
        <dbReference type="Proteomes" id="UP000264146"/>
    </source>
</evidence>
<reference evidence="7 9" key="2">
    <citation type="submission" date="2020-11" db="EMBL/GenBank/DDBJ databases">
        <authorList>
            <consortium name="Pathogen Informatics"/>
        </authorList>
    </citation>
    <scope>NUCLEOTIDE SEQUENCE [LARGE SCALE GENOMIC DNA]</scope>
    <source>
        <strain evidence="7 9">NCTC12218</strain>
    </source>
</reference>
<dbReference type="SUPFAM" id="SSF53790">
    <property type="entry name" value="Tetrapyrrole methylase"/>
    <property type="match status" value="1"/>
</dbReference>
<dbReference type="RefSeq" id="WP_126496049.1">
    <property type="nucleotide sequence ID" value="NZ_CALYJT010000009.1"/>
</dbReference>
<reference evidence="8" key="1">
    <citation type="submission" date="2018-06" db="EMBL/GenBank/DDBJ databases">
        <authorList>
            <consortium name="Pathogen Informatics"/>
            <person name="Doyle S."/>
        </authorList>
    </citation>
    <scope>NUCLEOTIDE SEQUENCE [LARGE SCALE GENOMIC DNA]</scope>
    <source>
        <strain evidence="8">NCTC12218</strain>
    </source>
</reference>
<dbReference type="InterPro" id="IPR050161">
    <property type="entry name" value="Siro_Cobalamin_biosynth"/>
</dbReference>
<sequence length="314" mass="34975">MSALNASPPKVYLIGAGPGHPCLLTKKAERCLQKADVILYDQLVHPFLLHLSSPETEWIHVGKTPYTKYIKQERINQLIVEKAQTAQTIVRLKGGDPAIFGRVAEEVETLRAHHIDYEIVPGITAASAAVSQLGKGLTERNVSTNITFTTGHFKNNEENEIDMTTLEHGGTLAIYMGIKRLPRLMHDIKNKMGIDFPVAIVFNATHPNQRVISGTVNTIVEQIEMLPERLGPGVTIVGQVVRDVQTDVANTSRNYETVLIRGERLEAIARAFDYFEAGHQVVIDDRHYSDLHASQIEKIIQLIQDTTFTQVVDL</sequence>
<keyword evidence="4" id="KW-0949">S-adenosyl-L-methionine</keyword>
<dbReference type="GO" id="GO:0004851">
    <property type="term" value="F:uroporphyrin-III C-methyltransferase activity"/>
    <property type="evidence" value="ECO:0007669"/>
    <property type="project" value="UniProtKB-EC"/>
</dbReference>
<keyword evidence="3 8" id="KW-0808">Transferase</keyword>
<evidence type="ECO:0000256" key="5">
    <source>
        <dbReference type="ARBA" id="ARBA00023244"/>
    </source>
</evidence>
<dbReference type="EC" id="2.1.1.107" evidence="1"/>
<dbReference type="PANTHER" id="PTHR45790">
    <property type="entry name" value="SIROHEME SYNTHASE-RELATED"/>
    <property type="match status" value="1"/>
</dbReference>
<dbReference type="Proteomes" id="UP000264146">
    <property type="component" value="Chromosome"/>
</dbReference>
<dbReference type="InterPro" id="IPR000878">
    <property type="entry name" value="4pyrrol_Mease"/>
</dbReference>
<dbReference type="EMBL" id="LR962863">
    <property type="protein sequence ID" value="CAD7358905.1"/>
    <property type="molecule type" value="Genomic_DNA"/>
</dbReference>